<proteinExistence type="predicted"/>
<name>A0A8J2SK71_9STRA</name>
<dbReference type="AlphaFoldDB" id="A0A8J2SK71"/>
<dbReference type="EMBL" id="CAKKNE010000002">
    <property type="protein sequence ID" value="CAH0369419.1"/>
    <property type="molecule type" value="Genomic_DNA"/>
</dbReference>
<evidence type="ECO:0000313" key="2">
    <source>
        <dbReference type="Proteomes" id="UP000789595"/>
    </source>
</evidence>
<keyword evidence="2" id="KW-1185">Reference proteome</keyword>
<reference evidence="1" key="1">
    <citation type="submission" date="2021-11" db="EMBL/GenBank/DDBJ databases">
        <authorList>
            <consortium name="Genoscope - CEA"/>
            <person name="William W."/>
        </authorList>
    </citation>
    <scope>NUCLEOTIDE SEQUENCE</scope>
</reference>
<accession>A0A8J2SK71</accession>
<gene>
    <name evidence="1" type="ORF">PECAL_2P25410</name>
</gene>
<dbReference type="Proteomes" id="UP000789595">
    <property type="component" value="Unassembled WGS sequence"/>
</dbReference>
<evidence type="ECO:0000313" key="1">
    <source>
        <dbReference type="EMBL" id="CAH0369419.1"/>
    </source>
</evidence>
<feature type="non-terminal residue" evidence="1">
    <location>
        <position position="206"/>
    </location>
</feature>
<organism evidence="1 2">
    <name type="scientific">Pelagomonas calceolata</name>
    <dbReference type="NCBI Taxonomy" id="35677"/>
    <lineage>
        <taxon>Eukaryota</taxon>
        <taxon>Sar</taxon>
        <taxon>Stramenopiles</taxon>
        <taxon>Ochrophyta</taxon>
        <taxon>Pelagophyceae</taxon>
        <taxon>Pelagomonadales</taxon>
        <taxon>Pelagomonadaceae</taxon>
        <taxon>Pelagomonas</taxon>
    </lineage>
</organism>
<comment type="caution">
    <text evidence="1">The sequence shown here is derived from an EMBL/GenBank/DDBJ whole genome shotgun (WGS) entry which is preliminary data.</text>
</comment>
<protein>
    <submittedName>
        <fullName evidence="1">Uncharacterized protein</fullName>
    </submittedName>
</protein>
<sequence length="206" mass="23397">TFFWGQPTVRYRIAARCPAIPMRRILLLAALAAADDHIHASHADIELARDFRVDKHHKIIVSNIGDEDLAFYYLGNEGNQGMEHPEPTWDMSETLCAVLGPDEEAGRFVRFRDSFVVRSADMKWRVRFHIIPSRFIEQPYGITFSNPMLESNSVIELKHHDDAPVVPFGPGGQSSRAIPHGHRLELRDDSGRPRVAVEVHLPDEDE</sequence>